<dbReference type="AlphaFoldDB" id="A0A0A2E8Z3"/>
<dbReference type="GO" id="GO:0005975">
    <property type="term" value="P:carbohydrate metabolic process"/>
    <property type="evidence" value="ECO:0007669"/>
    <property type="project" value="InterPro"/>
</dbReference>
<evidence type="ECO:0000256" key="1">
    <source>
        <dbReference type="ARBA" id="ARBA00006067"/>
    </source>
</evidence>
<dbReference type="GO" id="GO:0008234">
    <property type="term" value="F:cysteine-type peptidase activity"/>
    <property type="evidence" value="ECO:0007669"/>
    <property type="project" value="UniProtKB-KW"/>
</dbReference>
<accession>A0A0A2E8Z3</accession>
<dbReference type="InterPro" id="IPR008979">
    <property type="entry name" value="Galactose-bd-like_sf"/>
</dbReference>
<dbReference type="Pfam" id="PF18565">
    <property type="entry name" value="Glyco_hydro2_C5"/>
    <property type="match status" value="1"/>
</dbReference>
<feature type="domain" description="Glycoside hydrolase family 2 catalytic" evidence="9">
    <location>
        <begin position="317"/>
        <end position="470"/>
    </location>
</feature>
<dbReference type="Pfam" id="PF16355">
    <property type="entry name" value="DUF4982"/>
    <property type="match status" value="1"/>
</dbReference>
<dbReference type="EMBL" id="JRFA01000017">
    <property type="protein sequence ID" value="KGN73890.1"/>
    <property type="molecule type" value="Genomic_DNA"/>
</dbReference>
<dbReference type="Pfam" id="PF02837">
    <property type="entry name" value="Glyco_hydro_2_N"/>
    <property type="match status" value="1"/>
</dbReference>
<dbReference type="InterPro" id="IPR032311">
    <property type="entry name" value="DUF4982"/>
</dbReference>
<dbReference type="Pfam" id="PF02836">
    <property type="entry name" value="Glyco_hydro_2_C"/>
    <property type="match status" value="1"/>
</dbReference>
<dbReference type="InterPro" id="IPR013783">
    <property type="entry name" value="Ig-like_fold"/>
</dbReference>
<dbReference type="GO" id="GO:0004565">
    <property type="term" value="F:beta-galactosidase activity"/>
    <property type="evidence" value="ECO:0007669"/>
    <property type="project" value="UniProtKB-EC"/>
</dbReference>
<dbReference type="Pfam" id="PF00703">
    <property type="entry name" value="Glyco_hydro_2"/>
    <property type="match status" value="1"/>
</dbReference>
<evidence type="ECO:0000256" key="3">
    <source>
        <dbReference type="ARBA" id="ARBA00022670"/>
    </source>
</evidence>
<gene>
    <name evidence="14" type="primary">lacZ</name>
    <name evidence="13" type="ORF">HQ47_06515</name>
    <name evidence="14" type="ORF">NCTC11632_01731</name>
</gene>
<dbReference type="Gene3D" id="2.60.120.260">
    <property type="entry name" value="Galactose-binding domain-like"/>
    <property type="match status" value="1"/>
</dbReference>
<dbReference type="SUPFAM" id="SSF49303">
    <property type="entry name" value="beta-Galactosidase/glucuronidase domain"/>
    <property type="match status" value="1"/>
</dbReference>
<dbReference type="PANTHER" id="PTHR42732:SF1">
    <property type="entry name" value="BETA-MANNOSIDASE"/>
    <property type="match status" value="1"/>
</dbReference>
<dbReference type="PANTHER" id="PTHR42732">
    <property type="entry name" value="BETA-GALACTOSIDASE"/>
    <property type="match status" value="1"/>
</dbReference>
<dbReference type="InterPro" id="IPR017853">
    <property type="entry name" value="GH"/>
</dbReference>
<dbReference type="InterPro" id="IPR040605">
    <property type="entry name" value="Glyco_hydro2_dom5"/>
</dbReference>
<dbReference type="SUPFAM" id="SSF51445">
    <property type="entry name" value="(Trans)glycosidases"/>
    <property type="match status" value="1"/>
</dbReference>
<feature type="domain" description="Glycoside hydrolase family 2" evidence="12">
    <location>
        <begin position="731"/>
        <end position="833"/>
    </location>
</feature>
<evidence type="ECO:0000256" key="5">
    <source>
        <dbReference type="ARBA" id="ARBA00022807"/>
    </source>
</evidence>
<evidence type="ECO:0000313" key="16">
    <source>
        <dbReference type="Proteomes" id="UP000254156"/>
    </source>
</evidence>
<evidence type="ECO:0000313" key="14">
    <source>
        <dbReference type="EMBL" id="SUB89615.1"/>
    </source>
</evidence>
<dbReference type="InterPro" id="IPR036156">
    <property type="entry name" value="Beta-gal/glucu_dom_sf"/>
</dbReference>
<keyword evidence="5" id="KW-0788">Thiol protease</keyword>
<evidence type="ECO:0000313" key="15">
    <source>
        <dbReference type="Proteomes" id="UP000030103"/>
    </source>
</evidence>
<name>A0A0A2E8Z3_9PORP</name>
<evidence type="ECO:0000256" key="6">
    <source>
        <dbReference type="ARBA" id="ARBA00023026"/>
    </source>
</evidence>
<dbReference type="Proteomes" id="UP000030103">
    <property type="component" value="Unassembled WGS sequence"/>
</dbReference>
<feature type="domain" description="DUF4982" evidence="11">
    <location>
        <begin position="639"/>
        <end position="714"/>
    </location>
</feature>
<evidence type="ECO:0000256" key="7">
    <source>
        <dbReference type="ARBA" id="ARBA00023295"/>
    </source>
</evidence>
<evidence type="ECO:0000256" key="4">
    <source>
        <dbReference type="ARBA" id="ARBA00022801"/>
    </source>
</evidence>
<sequence length="838" mass="95573">MKKRFATVAGILALFMAQTTPKLYAQQSSSYLIDKGWRFSRSDSEGNKNKTFDDSKWQCIDLPHDWAIYGPFDYKNDRQNLAITQDGQKKAMEHAGRTGGLPFVGTGWYRTKLHLPEDLSNKYIEIRFDGAMSNAHVYLNEQFAGHWPYGYNSFYLDITPFVKPGKDNVLAVRLNNEHESSRWYPGAGIYRDVHLRITDKTHIKTWGTQIQTPFIDEDKAIVHINTTIEGLEYTEKPLNVHRSVIAPNGSVIWDDFGQNTLTKSAHKNLHADLTVHKPLLWDIGQPNLYKYTVALLDGKTVIDADTVTFGIRSIELKQNEGFFLNGRKIKFKGVCLHHDQGPLGAVANEASMRRQIRMMQEMGANAIRTSHNMPDPKFVKICDEMGMMLAVETFDSWAKAKVPNGYNKFFNEWHERDLVNMLHQYRNSASVMMYFIGNEVVEQQDVDGAKTAYMLQAICHREDPTRPVCNGMDAPREVMNSGMAATMDIPGFNYRPFLFPEGKKRLPQGFILGSETASTLSSRGVYKFPVKRRSMHKYNDHQASSYDVEHCGWSNLPEDDWMLHEDMPWAMGEFVWTGFDYIGEPTPYYSDWPSHSSLFGIVDLAGIPKDRYYLYKSHWNEKEHTLHVLPHWTWHGREGEITPIFVYTDHPEAEVWINGKSMGRQKKDFSIDWQKTENDEDKNNLTRQKRYRLMWTNTVYKPGTVKVVAYDNNGLPTDSVTVKTAGAAERIELDADRNTLKSDGKDLAFVTVRIVDKDGNLCPTDNRLLRFKVKGAGTFRAAASGNPASLDLFHEPKHHAFNGMLTVLVQSKKEAGTAELTVEGKGLKKASVKLNIHP</sequence>
<dbReference type="eggNOG" id="COG3250">
    <property type="taxonomic scope" value="Bacteria"/>
</dbReference>
<keyword evidence="3" id="KW-0645">Protease</keyword>
<dbReference type="EMBL" id="UGTF01000002">
    <property type="protein sequence ID" value="SUB89615.1"/>
    <property type="molecule type" value="Genomic_DNA"/>
</dbReference>
<evidence type="ECO:0000259" key="8">
    <source>
        <dbReference type="Pfam" id="PF00703"/>
    </source>
</evidence>
<dbReference type="PRINTS" id="PR00132">
    <property type="entry name" value="GLHYDRLASE2"/>
</dbReference>
<dbReference type="Gene3D" id="2.60.40.10">
    <property type="entry name" value="Immunoglobulins"/>
    <property type="match status" value="3"/>
</dbReference>
<keyword evidence="15" id="KW-1185">Reference proteome</keyword>
<evidence type="ECO:0000313" key="13">
    <source>
        <dbReference type="EMBL" id="KGN73890.1"/>
    </source>
</evidence>
<organism evidence="13 15">
    <name type="scientific">Porphyromonas macacae</name>
    <dbReference type="NCBI Taxonomy" id="28115"/>
    <lineage>
        <taxon>Bacteria</taxon>
        <taxon>Pseudomonadati</taxon>
        <taxon>Bacteroidota</taxon>
        <taxon>Bacteroidia</taxon>
        <taxon>Bacteroidales</taxon>
        <taxon>Porphyromonadaceae</taxon>
        <taxon>Porphyromonas</taxon>
    </lineage>
</organism>
<dbReference type="GO" id="GO:0006508">
    <property type="term" value="P:proteolysis"/>
    <property type="evidence" value="ECO:0007669"/>
    <property type="project" value="UniProtKB-KW"/>
</dbReference>
<dbReference type="InterPro" id="IPR051913">
    <property type="entry name" value="GH2_Domain-Containing"/>
</dbReference>
<dbReference type="InterPro" id="IPR006103">
    <property type="entry name" value="Glyco_hydro_2_cat"/>
</dbReference>
<evidence type="ECO:0000259" key="11">
    <source>
        <dbReference type="Pfam" id="PF16355"/>
    </source>
</evidence>
<dbReference type="EC" id="3.2.1.23" evidence="14"/>
<dbReference type="InterPro" id="IPR006104">
    <property type="entry name" value="Glyco_hydro_2_N"/>
</dbReference>
<comment type="similarity">
    <text evidence="1">Belongs to the peptidase C25 family.</text>
</comment>
<dbReference type="InterPro" id="IPR006101">
    <property type="entry name" value="Glyco_hydro_2"/>
</dbReference>
<dbReference type="OrthoDB" id="9801077at2"/>
<reference evidence="13 15" key="1">
    <citation type="submission" date="2014-09" db="EMBL/GenBank/DDBJ databases">
        <title>Draft Genome Sequence of Porphyromonas macacae COT-192_OH2859.</title>
        <authorList>
            <person name="Wallis C."/>
            <person name="Deusch O."/>
            <person name="O'Flynn C."/>
            <person name="Davis I."/>
            <person name="Horsfall A."/>
            <person name="Kirkwood N."/>
            <person name="Harris S."/>
            <person name="Eisen J.A."/>
            <person name="Coil D.A."/>
            <person name="Darling A.E."/>
            <person name="Jospin G."/>
            <person name="Alexiev A."/>
        </authorList>
    </citation>
    <scope>NUCLEOTIDE SEQUENCE [LARGE SCALE GENOMIC DNA]</scope>
    <source>
        <strain evidence="15">COT-192 OH2859</strain>
        <strain evidence="13">COT-192_OH2859</strain>
    </source>
</reference>
<protein>
    <submittedName>
        <fullName evidence="13">Beta-galactosidase</fullName>
        <ecNumber evidence="14">3.2.1.23</ecNumber>
    </submittedName>
</protein>
<dbReference type="Proteomes" id="UP000254156">
    <property type="component" value="Unassembled WGS sequence"/>
</dbReference>
<evidence type="ECO:0000259" key="9">
    <source>
        <dbReference type="Pfam" id="PF02836"/>
    </source>
</evidence>
<dbReference type="STRING" id="28115.HQ47_06515"/>
<evidence type="ECO:0000256" key="2">
    <source>
        <dbReference type="ARBA" id="ARBA00007401"/>
    </source>
</evidence>
<keyword evidence="6" id="KW-0843">Virulence</keyword>
<evidence type="ECO:0000259" key="12">
    <source>
        <dbReference type="Pfam" id="PF18565"/>
    </source>
</evidence>
<comment type="similarity">
    <text evidence="2">Belongs to the glycosyl hydrolase 2 family.</text>
</comment>
<proteinExistence type="inferred from homology"/>
<keyword evidence="4 14" id="KW-0378">Hydrolase</keyword>
<dbReference type="SUPFAM" id="SSF49785">
    <property type="entry name" value="Galactose-binding domain-like"/>
    <property type="match status" value="1"/>
</dbReference>
<reference evidence="14 16" key="2">
    <citation type="submission" date="2018-06" db="EMBL/GenBank/DDBJ databases">
        <authorList>
            <consortium name="Pathogen Informatics"/>
            <person name="Doyle S."/>
        </authorList>
    </citation>
    <scope>NUCLEOTIDE SEQUENCE [LARGE SCALE GENOMIC DNA]</scope>
    <source>
        <strain evidence="14 16">NCTC11632</strain>
    </source>
</reference>
<dbReference type="Gene3D" id="3.20.20.80">
    <property type="entry name" value="Glycosidases"/>
    <property type="match status" value="1"/>
</dbReference>
<evidence type="ECO:0000259" key="10">
    <source>
        <dbReference type="Pfam" id="PF02837"/>
    </source>
</evidence>
<feature type="domain" description="Glycoside hydrolase family 2 immunoglobulin-like beta-sandwich" evidence="8">
    <location>
        <begin position="201"/>
        <end position="312"/>
    </location>
</feature>
<feature type="domain" description="Glycosyl hydrolases family 2 sugar binding" evidence="10">
    <location>
        <begin position="36"/>
        <end position="195"/>
    </location>
</feature>
<dbReference type="InterPro" id="IPR006102">
    <property type="entry name" value="Ig-like_GH2"/>
</dbReference>
<keyword evidence="7 14" id="KW-0326">Glycosidase</keyword>